<name>A0A6I4YH50_9DEIO</name>
<dbReference type="InterPro" id="IPR057666">
    <property type="entry name" value="DrpA_SLOG"/>
</dbReference>
<dbReference type="RefSeq" id="WP_160980730.1">
    <property type="nucleotide sequence ID" value="NZ_WVHK01000061.1"/>
</dbReference>
<dbReference type="PANTHER" id="PTHR43022">
    <property type="entry name" value="PROTEIN SMF"/>
    <property type="match status" value="1"/>
</dbReference>
<protein>
    <recommendedName>
        <fullName evidence="2">Smf/DprA SLOG domain-containing protein</fullName>
    </recommendedName>
</protein>
<accession>A0A6I4YH50</accession>
<keyword evidence="4" id="KW-1185">Reference proteome</keyword>
<feature type="domain" description="Smf/DprA SLOG" evidence="2">
    <location>
        <begin position="107"/>
        <end position="282"/>
    </location>
</feature>
<gene>
    <name evidence="3" type="ORF">GLX28_14635</name>
</gene>
<dbReference type="InterPro" id="IPR003488">
    <property type="entry name" value="DprA"/>
</dbReference>
<evidence type="ECO:0000313" key="3">
    <source>
        <dbReference type="EMBL" id="MXV20872.1"/>
    </source>
</evidence>
<evidence type="ECO:0000256" key="1">
    <source>
        <dbReference type="ARBA" id="ARBA00006525"/>
    </source>
</evidence>
<dbReference type="GO" id="GO:0009294">
    <property type="term" value="P:DNA-mediated transformation"/>
    <property type="evidence" value="ECO:0007669"/>
    <property type="project" value="InterPro"/>
</dbReference>
<dbReference type="EMBL" id="WVHK01000061">
    <property type="protein sequence ID" value="MXV20872.1"/>
    <property type="molecule type" value="Genomic_DNA"/>
</dbReference>
<organism evidence="3 4">
    <name type="scientific">Deinococcus xianganensis</name>
    <dbReference type="NCBI Taxonomy" id="1507289"/>
    <lineage>
        <taxon>Bacteria</taxon>
        <taxon>Thermotogati</taxon>
        <taxon>Deinococcota</taxon>
        <taxon>Deinococci</taxon>
        <taxon>Deinococcales</taxon>
        <taxon>Deinococcaceae</taxon>
        <taxon>Deinococcus</taxon>
    </lineage>
</organism>
<dbReference type="SUPFAM" id="SSF102405">
    <property type="entry name" value="MCP/YpsA-like"/>
    <property type="match status" value="1"/>
</dbReference>
<dbReference type="PANTHER" id="PTHR43022:SF1">
    <property type="entry name" value="PROTEIN SMF"/>
    <property type="match status" value="1"/>
</dbReference>
<dbReference type="AlphaFoldDB" id="A0A6I4YH50"/>
<dbReference type="Proteomes" id="UP000430519">
    <property type="component" value="Unassembled WGS sequence"/>
</dbReference>
<reference evidence="3 4" key="1">
    <citation type="submission" date="2019-11" db="EMBL/GenBank/DDBJ databases">
        <title>Genome sequence of Deinococcus xianganensis Y35, AI-2 producing algicidal bacterium, isolated from lake water.</title>
        <authorList>
            <person name="Li Y."/>
        </authorList>
    </citation>
    <scope>NUCLEOTIDE SEQUENCE [LARGE SCALE GENOMIC DNA]</scope>
    <source>
        <strain evidence="3 4">Y35</strain>
    </source>
</reference>
<proteinExistence type="inferred from homology"/>
<comment type="similarity">
    <text evidence="1">Belongs to the DprA/Smf family.</text>
</comment>
<evidence type="ECO:0000313" key="4">
    <source>
        <dbReference type="Proteomes" id="UP000430519"/>
    </source>
</evidence>
<sequence>MTLLIQNGLFDENKDEAPPISFSESLLALSKVRGLGIKGIFRIVDKYRDNLGEIFSHNGETLFHELASLEVSGAKGIAVSIFKEKDELIETAKKEVKSLHARNITILSPRQLPNRITLYPDSPLWLFVEGNVNALSTRPTVGVVGSRQPTDSGRLFARRVAKSLSMYDAVVVSGLAEGIDDEIHRFSMSYNLKNVAFLGHGINRVFPQATSDTRSQIIAGGGAVVTEYFPDDTYQRSQFVARNRLQAMLSEAVVFVEAKQKSGTLHTYNFSKRYKRHVIGIKSNWDALDKIIEKDGYPVFDLNKKSGMKLLDREFRRLSEAIGRKNSIVDKLEKQIFEEISIRDIKSSDIKDLHARFISMTANLLSGEEK</sequence>
<comment type="caution">
    <text evidence="3">The sequence shown here is derived from an EMBL/GenBank/DDBJ whole genome shotgun (WGS) entry which is preliminary data.</text>
</comment>
<dbReference type="Pfam" id="PF02481">
    <property type="entry name" value="DNA_processg_A"/>
    <property type="match status" value="1"/>
</dbReference>
<evidence type="ECO:0000259" key="2">
    <source>
        <dbReference type="Pfam" id="PF02481"/>
    </source>
</evidence>
<dbReference type="Gene3D" id="3.40.50.450">
    <property type="match status" value="1"/>
</dbReference>